<dbReference type="AlphaFoldDB" id="A0A371HQB2"/>
<keyword evidence="2" id="KW-1185">Reference proteome</keyword>
<protein>
    <submittedName>
        <fullName evidence="1">AAA-ATPase</fullName>
    </submittedName>
</protein>
<reference evidence="1" key="1">
    <citation type="submission" date="2018-05" db="EMBL/GenBank/DDBJ databases">
        <title>Draft genome of Mucuna pruriens seed.</title>
        <authorList>
            <person name="Nnadi N.E."/>
            <person name="Vos R."/>
            <person name="Hasami M.H."/>
            <person name="Devisetty U.K."/>
            <person name="Aguiy J.C."/>
        </authorList>
    </citation>
    <scope>NUCLEOTIDE SEQUENCE [LARGE SCALE GENOMIC DNA]</scope>
    <source>
        <strain evidence="1">JCA_2017</strain>
    </source>
</reference>
<feature type="non-terminal residue" evidence="1">
    <location>
        <position position="1"/>
    </location>
</feature>
<feature type="non-terminal residue" evidence="1">
    <location>
        <position position="249"/>
    </location>
</feature>
<evidence type="ECO:0000313" key="1">
    <source>
        <dbReference type="EMBL" id="RDY04973.1"/>
    </source>
</evidence>
<dbReference type="STRING" id="157652.A0A371HQB2"/>
<sequence length="249" mass="29667">FDYTNLFFAPNTSDIFLYLNPYHIIHDTFLDPKLSWTNDNVVITLVLQLKKKDKHKIICQYFQHIHSATDEIKQHWKKDIKLYVNFGIGEWHSALFTHLASFNTVVMHKELKNKVKLDLVKSKQYYHQLVYVWKRSYLLYSMLDSTKSNFITVMAKFLYYDMYDVNVMKFADNTDWKTTAESLVMIEDLDRLLVTKSNTMSLLNVSLYEEERVMGFLINRMKEEVDQVALRPDMVDVHIHFPSCDFLHL</sequence>
<dbReference type="InterPro" id="IPR050747">
    <property type="entry name" value="Mitochondrial_chaperone_BCS1"/>
</dbReference>
<evidence type="ECO:0000313" key="2">
    <source>
        <dbReference type="Proteomes" id="UP000257109"/>
    </source>
</evidence>
<organism evidence="1 2">
    <name type="scientific">Mucuna pruriens</name>
    <name type="common">Velvet bean</name>
    <name type="synonym">Dolichos pruriens</name>
    <dbReference type="NCBI Taxonomy" id="157652"/>
    <lineage>
        <taxon>Eukaryota</taxon>
        <taxon>Viridiplantae</taxon>
        <taxon>Streptophyta</taxon>
        <taxon>Embryophyta</taxon>
        <taxon>Tracheophyta</taxon>
        <taxon>Spermatophyta</taxon>
        <taxon>Magnoliopsida</taxon>
        <taxon>eudicotyledons</taxon>
        <taxon>Gunneridae</taxon>
        <taxon>Pentapetalae</taxon>
        <taxon>rosids</taxon>
        <taxon>fabids</taxon>
        <taxon>Fabales</taxon>
        <taxon>Fabaceae</taxon>
        <taxon>Papilionoideae</taxon>
        <taxon>50 kb inversion clade</taxon>
        <taxon>NPAAA clade</taxon>
        <taxon>indigoferoid/millettioid clade</taxon>
        <taxon>Phaseoleae</taxon>
        <taxon>Mucuna</taxon>
    </lineage>
</organism>
<gene>
    <name evidence="1" type="ORF">CR513_11238</name>
</gene>
<dbReference type="InterPro" id="IPR027417">
    <property type="entry name" value="P-loop_NTPase"/>
</dbReference>
<dbReference type="PANTHER" id="PTHR23070">
    <property type="entry name" value="BCS1 AAA-TYPE ATPASE"/>
    <property type="match status" value="1"/>
</dbReference>
<accession>A0A371HQB2</accession>
<dbReference type="Gene3D" id="3.40.50.300">
    <property type="entry name" value="P-loop containing nucleotide triphosphate hydrolases"/>
    <property type="match status" value="1"/>
</dbReference>
<proteinExistence type="predicted"/>
<dbReference type="OrthoDB" id="10251412at2759"/>
<dbReference type="Proteomes" id="UP000257109">
    <property type="component" value="Unassembled WGS sequence"/>
</dbReference>
<name>A0A371HQB2_MUCPR</name>
<comment type="caution">
    <text evidence="1">The sequence shown here is derived from an EMBL/GenBank/DDBJ whole genome shotgun (WGS) entry which is preliminary data.</text>
</comment>
<dbReference type="EMBL" id="QJKJ01001968">
    <property type="protein sequence ID" value="RDY04973.1"/>
    <property type="molecule type" value="Genomic_DNA"/>
</dbReference>